<evidence type="ECO:0000256" key="1">
    <source>
        <dbReference type="SAM" id="MobiDB-lite"/>
    </source>
</evidence>
<sequence length="105" mass="11814">MTNPLIRAFFLGRATAEVLYEELEHQLTDTLSNVGKFDAEQREKIRHFTDQVRERADSEAARNPQSYSSASGSANSGDLQETIDELRAEIAQLRSALQNYRSHSG</sequence>
<accession>B0CF42</accession>
<proteinExistence type="predicted"/>
<dbReference type="AlphaFoldDB" id="B0CF42"/>
<dbReference type="PANTHER" id="PTHR35745:SF1">
    <property type="entry name" value="OS04G0513000 PROTEIN"/>
    <property type="match status" value="1"/>
</dbReference>
<dbReference type="STRING" id="329726.AM1_5608"/>
<gene>
    <name evidence="2" type="ordered locus">AM1_5608</name>
</gene>
<feature type="compositionally biased region" description="Basic and acidic residues" evidence="1">
    <location>
        <begin position="49"/>
        <end position="60"/>
    </location>
</feature>
<evidence type="ECO:0000313" key="2">
    <source>
        <dbReference type="EMBL" id="ABW30558.1"/>
    </source>
</evidence>
<dbReference type="Pfam" id="PF20711">
    <property type="entry name" value="DUF6825"/>
    <property type="match status" value="1"/>
</dbReference>
<dbReference type="GO" id="GO:0010027">
    <property type="term" value="P:thylakoid membrane organization"/>
    <property type="evidence" value="ECO:0007669"/>
    <property type="project" value="InterPro"/>
</dbReference>
<reference evidence="2 3" key="1">
    <citation type="journal article" date="2008" name="Proc. Natl. Acad. Sci. U.S.A.">
        <title>Niche adaptation and genome expansion in the chlorophyll d-producing cyanobacterium Acaryochloris marina.</title>
        <authorList>
            <person name="Swingley W.D."/>
            <person name="Chen M."/>
            <person name="Cheung P.C."/>
            <person name="Conrad A.L."/>
            <person name="Dejesa L.C."/>
            <person name="Hao J."/>
            <person name="Honchak B.M."/>
            <person name="Karbach L.E."/>
            <person name="Kurdoglu A."/>
            <person name="Lahiri S."/>
            <person name="Mastrian S.D."/>
            <person name="Miyashita H."/>
            <person name="Page L."/>
            <person name="Ramakrishna P."/>
            <person name="Satoh S."/>
            <person name="Sattley W.M."/>
            <person name="Shimada Y."/>
            <person name="Taylor H.L."/>
            <person name="Tomo T."/>
            <person name="Tsuchiya T."/>
            <person name="Wang Z.T."/>
            <person name="Raymond J."/>
            <person name="Mimuro M."/>
            <person name="Blankenship R.E."/>
            <person name="Touchman J.W."/>
        </authorList>
    </citation>
    <scope>NUCLEOTIDE SEQUENCE [LARGE SCALE GENOMIC DNA]</scope>
    <source>
        <strain evidence="3">MBIC 11017</strain>
    </source>
</reference>
<dbReference type="eggNOG" id="COG3937">
    <property type="taxonomic scope" value="Bacteria"/>
</dbReference>
<dbReference type="Proteomes" id="UP000000268">
    <property type="component" value="Chromosome"/>
</dbReference>
<evidence type="ECO:0000313" key="3">
    <source>
        <dbReference type="Proteomes" id="UP000000268"/>
    </source>
</evidence>
<dbReference type="PANTHER" id="PTHR35745">
    <property type="entry name" value="BNACNNG14650D PROTEIN"/>
    <property type="match status" value="1"/>
</dbReference>
<dbReference type="OrthoDB" id="531776at2"/>
<evidence type="ECO:0008006" key="4">
    <source>
        <dbReference type="Google" id="ProtNLM"/>
    </source>
</evidence>
<dbReference type="EMBL" id="CP000828">
    <property type="protein sequence ID" value="ABW30558.1"/>
    <property type="molecule type" value="Genomic_DNA"/>
</dbReference>
<organism evidence="2 3">
    <name type="scientific">Acaryochloris marina (strain MBIC 11017)</name>
    <dbReference type="NCBI Taxonomy" id="329726"/>
    <lineage>
        <taxon>Bacteria</taxon>
        <taxon>Bacillati</taxon>
        <taxon>Cyanobacteriota</taxon>
        <taxon>Cyanophyceae</taxon>
        <taxon>Acaryochloridales</taxon>
        <taxon>Acaryochloridaceae</taxon>
        <taxon>Acaryochloris</taxon>
    </lineage>
</organism>
<name>B0CF42_ACAM1</name>
<dbReference type="KEGG" id="amr:AM1_5608"/>
<dbReference type="RefSeq" id="WP_012165778.1">
    <property type="nucleotide sequence ID" value="NC_009925.1"/>
</dbReference>
<dbReference type="HOGENOM" id="CLU_172624_0_0_3"/>
<protein>
    <recommendedName>
        <fullName evidence="4">Thylakoid lumen protein</fullName>
    </recommendedName>
</protein>
<feature type="compositionally biased region" description="Low complexity" evidence="1">
    <location>
        <begin position="66"/>
        <end position="77"/>
    </location>
</feature>
<keyword evidence="3" id="KW-1185">Reference proteome</keyword>
<feature type="region of interest" description="Disordered" evidence="1">
    <location>
        <begin position="49"/>
        <end position="82"/>
    </location>
</feature>
<dbReference type="InterPro" id="IPR040003">
    <property type="entry name" value="PG18-like"/>
</dbReference>